<gene>
    <name evidence="1" type="ORF">GCM10023093_09570</name>
</gene>
<dbReference type="RefSeq" id="WP_345079356.1">
    <property type="nucleotide sequence ID" value="NZ_BAABFA010000007.1"/>
</dbReference>
<name>A0ABP8N7P6_9BACT</name>
<proteinExistence type="predicted"/>
<comment type="caution">
    <text evidence="1">The sequence shown here is derived from an EMBL/GenBank/DDBJ whole genome shotgun (WGS) entry which is preliminary data.</text>
</comment>
<dbReference type="EMBL" id="BAABFA010000007">
    <property type="protein sequence ID" value="GAA4462622.1"/>
    <property type="molecule type" value="Genomic_DNA"/>
</dbReference>
<accession>A0ABP8N7P6</accession>
<protein>
    <submittedName>
        <fullName evidence="1">Uncharacterized protein</fullName>
    </submittedName>
</protein>
<evidence type="ECO:0000313" key="2">
    <source>
        <dbReference type="Proteomes" id="UP001500067"/>
    </source>
</evidence>
<dbReference type="Proteomes" id="UP001500067">
    <property type="component" value="Unassembled WGS sequence"/>
</dbReference>
<evidence type="ECO:0000313" key="1">
    <source>
        <dbReference type="EMBL" id="GAA4462622.1"/>
    </source>
</evidence>
<keyword evidence="2" id="KW-1185">Reference proteome</keyword>
<organism evidence="1 2">
    <name type="scientific">Nemorincola caseinilytica</name>
    <dbReference type="NCBI Taxonomy" id="2054315"/>
    <lineage>
        <taxon>Bacteria</taxon>
        <taxon>Pseudomonadati</taxon>
        <taxon>Bacteroidota</taxon>
        <taxon>Chitinophagia</taxon>
        <taxon>Chitinophagales</taxon>
        <taxon>Chitinophagaceae</taxon>
        <taxon>Nemorincola</taxon>
    </lineage>
</organism>
<sequence>MKTVVINAEDDKVAKLLTTLAKKMGLSSYVLNDQKKEEIALFRAIDEGMKGEKLPLTSSYDILDNLLS</sequence>
<reference evidence="2" key="1">
    <citation type="journal article" date="2019" name="Int. J. Syst. Evol. Microbiol.">
        <title>The Global Catalogue of Microorganisms (GCM) 10K type strain sequencing project: providing services to taxonomists for standard genome sequencing and annotation.</title>
        <authorList>
            <consortium name="The Broad Institute Genomics Platform"/>
            <consortium name="The Broad Institute Genome Sequencing Center for Infectious Disease"/>
            <person name="Wu L."/>
            <person name="Ma J."/>
        </authorList>
    </citation>
    <scope>NUCLEOTIDE SEQUENCE [LARGE SCALE GENOMIC DNA]</scope>
    <source>
        <strain evidence="2">JCM 32105</strain>
    </source>
</reference>